<evidence type="ECO:0000313" key="3">
    <source>
        <dbReference type="Proteomes" id="UP000680206"/>
    </source>
</evidence>
<evidence type="ECO:0000256" key="1">
    <source>
        <dbReference type="SAM" id="Phobius"/>
    </source>
</evidence>
<comment type="caution">
    <text evidence="2">The sequence shown here is derived from an EMBL/GenBank/DDBJ whole genome shotgun (WGS) entry which is preliminary data.</text>
</comment>
<evidence type="ECO:0000313" key="2">
    <source>
        <dbReference type="EMBL" id="MBO2460316.1"/>
    </source>
</evidence>
<feature type="transmembrane region" description="Helical" evidence="1">
    <location>
        <begin position="36"/>
        <end position="53"/>
    </location>
</feature>
<keyword evidence="1" id="KW-1133">Transmembrane helix</keyword>
<dbReference type="RefSeq" id="WP_208243710.1">
    <property type="nucleotide sequence ID" value="NZ_JAGEPF010000013.1"/>
</dbReference>
<dbReference type="InterPro" id="IPR024414">
    <property type="entry name" value="Uncharacterised_PrgI"/>
</dbReference>
<accession>A0ABS3RU76</accession>
<organism evidence="2 3">
    <name type="scientific">Actinomadura violacea</name>
    <dbReference type="NCBI Taxonomy" id="2819934"/>
    <lineage>
        <taxon>Bacteria</taxon>
        <taxon>Bacillati</taxon>
        <taxon>Actinomycetota</taxon>
        <taxon>Actinomycetes</taxon>
        <taxon>Streptosporangiales</taxon>
        <taxon>Thermomonosporaceae</taxon>
        <taxon>Actinomadura</taxon>
    </lineage>
</organism>
<dbReference type="EMBL" id="JAGEPF010000013">
    <property type="protein sequence ID" value="MBO2460316.1"/>
    <property type="molecule type" value="Genomic_DNA"/>
</dbReference>
<proteinExistence type="predicted"/>
<sequence length="336" mass="35802">MSTRHQQHIEAPMSVKIPADVDQPDKILYGLTTRQLGILAGTAATGMWVFLTFSPLVPFPALVAVLVPVTAIGIVLAVARHNGMNLDRYVLAALRHWRTTKERVTTAGTPVQPPPAWCRMRGELPAPLRLPVRAIRQDGALEVAEGGVAVIIRTGTLAFGLRTSGEQAGLVAVFGRWLNSLDAPAQILVQARPVDLTGLAEHISRHAPALPDPELERAAGEHAAFLTDLGAEHELLIRQVLIVITGHTSGASRAATPALPWRHTGRHRVGRDAAAAVAMRRAEEAVQSLTALGVPAEALDAKSATAALGEALSPSEPHLVDNSLLNDVIIHQQEAF</sequence>
<name>A0ABS3RU76_9ACTN</name>
<keyword evidence="1" id="KW-0812">Transmembrane</keyword>
<dbReference type="Proteomes" id="UP000680206">
    <property type="component" value="Unassembled WGS sequence"/>
</dbReference>
<feature type="transmembrane region" description="Helical" evidence="1">
    <location>
        <begin position="59"/>
        <end position="79"/>
    </location>
</feature>
<protein>
    <submittedName>
        <fullName evidence="2">PrgI family protein</fullName>
    </submittedName>
</protein>
<dbReference type="Pfam" id="PF12666">
    <property type="entry name" value="PrgI"/>
    <property type="match status" value="1"/>
</dbReference>
<gene>
    <name evidence="2" type="ORF">J4709_22305</name>
</gene>
<keyword evidence="1" id="KW-0472">Membrane</keyword>
<keyword evidence="3" id="KW-1185">Reference proteome</keyword>
<reference evidence="2 3" key="1">
    <citation type="submission" date="2021-03" db="EMBL/GenBank/DDBJ databases">
        <title>Actinomadura violae sp. nov., isolated from lichen in Thailand.</title>
        <authorList>
            <person name="Kanchanasin P."/>
            <person name="Saeng-In P."/>
            <person name="Phongsopitanun W."/>
            <person name="Yuki M."/>
            <person name="Kudo T."/>
            <person name="Ohkuma M."/>
            <person name="Tanasupawat S."/>
        </authorList>
    </citation>
    <scope>NUCLEOTIDE SEQUENCE [LARGE SCALE GENOMIC DNA]</scope>
    <source>
        <strain evidence="2 3">LCR2-06</strain>
    </source>
</reference>